<gene>
    <name evidence="3" type="ORF">ACHHYP_16363</name>
</gene>
<sequence>MLPTGSVVPIEVPSLPRNVHGRGLSPLDAASDDHARRRKQRDAQRRHRQQIVDEIQNLRRTVDRLRATLAKTQERALATRPLPWKEIAAVFRSERSSSEARFHKLQTELRRWQHIATVMATWVQDTATAPEYNLTPQLNWRHHTLPKDPTTRRLGYDWIMDQVYYNLPRFLEQSGLPASLETYHATTHPPLDDLSRGTTVVSQFCVPAPVHAVATVMQHIFYSTPSWL</sequence>
<dbReference type="EMBL" id="JNBR01002562">
    <property type="protein sequence ID" value="OQR82153.1"/>
    <property type="molecule type" value="Genomic_DNA"/>
</dbReference>
<dbReference type="OrthoDB" id="75857at2759"/>
<feature type="region of interest" description="Disordered" evidence="2">
    <location>
        <begin position="1"/>
        <end position="48"/>
    </location>
</feature>
<name>A0A1V9Y8W8_ACHHY</name>
<dbReference type="CDD" id="cd14686">
    <property type="entry name" value="bZIP"/>
    <property type="match status" value="1"/>
</dbReference>
<evidence type="ECO:0000256" key="2">
    <source>
        <dbReference type="SAM" id="MobiDB-lite"/>
    </source>
</evidence>
<dbReference type="Proteomes" id="UP000243579">
    <property type="component" value="Unassembled WGS sequence"/>
</dbReference>
<accession>A0A1V9Y8W8</accession>
<keyword evidence="4" id="KW-1185">Reference proteome</keyword>
<dbReference type="AlphaFoldDB" id="A0A1V9Y8W8"/>
<evidence type="ECO:0008006" key="5">
    <source>
        <dbReference type="Google" id="ProtNLM"/>
    </source>
</evidence>
<evidence type="ECO:0000313" key="3">
    <source>
        <dbReference type="EMBL" id="OQR82153.1"/>
    </source>
</evidence>
<reference evidence="3 4" key="1">
    <citation type="journal article" date="2014" name="Genome Biol. Evol.">
        <title>The secreted proteins of Achlya hypogyna and Thraustotheca clavata identify the ancestral oomycete secretome and reveal gene acquisitions by horizontal gene transfer.</title>
        <authorList>
            <person name="Misner I."/>
            <person name="Blouin N."/>
            <person name="Leonard G."/>
            <person name="Richards T.A."/>
            <person name="Lane C.E."/>
        </authorList>
    </citation>
    <scope>NUCLEOTIDE SEQUENCE [LARGE SCALE GENOMIC DNA]</scope>
    <source>
        <strain evidence="3 4">ATCC 48635</strain>
    </source>
</reference>
<comment type="caution">
    <text evidence="3">The sequence shown here is derived from an EMBL/GenBank/DDBJ whole genome shotgun (WGS) entry which is preliminary data.</text>
</comment>
<protein>
    <recommendedName>
        <fullName evidence="5">BZIP domain-containing protein</fullName>
    </recommendedName>
</protein>
<feature type="non-terminal residue" evidence="3">
    <location>
        <position position="228"/>
    </location>
</feature>
<proteinExistence type="predicted"/>
<organism evidence="3 4">
    <name type="scientific">Achlya hypogyna</name>
    <name type="common">Oomycete</name>
    <name type="synonym">Protoachlya hypogyna</name>
    <dbReference type="NCBI Taxonomy" id="1202772"/>
    <lineage>
        <taxon>Eukaryota</taxon>
        <taxon>Sar</taxon>
        <taxon>Stramenopiles</taxon>
        <taxon>Oomycota</taxon>
        <taxon>Saprolegniomycetes</taxon>
        <taxon>Saprolegniales</taxon>
        <taxon>Achlyaceae</taxon>
        <taxon>Achlya</taxon>
    </lineage>
</organism>
<feature type="coiled-coil region" evidence="1">
    <location>
        <begin position="48"/>
        <end position="75"/>
    </location>
</feature>
<evidence type="ECO:0000256" key="1">
    <source>
        <dbReference type="SAM" id="Coils"/>
    </source>
</evidence>
<feature type="compositionally biased region" description="Basic residues" evidence="2">
    <location>
        <begin position="36"/>
        <end position="48"/>
    </location>
</feature>
<evidence type="ECO:0000313" key="4">
    <source>
        <dbReference type="Proteomes" id="UP000243579"/>
    </source>
</evidence>
<keyword evidence="1" id="KW-0175">Coiled coil</keyword>